<evidence type="ECO:0008006" key="5">
    <source>
        <dbReference type="Google" id="ProtNLM"/>
    </source>
</evidence>
<evidence type="ECO:0000256" key="1">
    <source>
        <dbReference type="SAM" id="Coils"/>
    </source>
</evidence>
<feature type="coiled-coil region" evidence="1">
    <location>
        <begin position="230"/>
        <end position="316"/>
    </location>
</feature>
<dbReference type="STRING" id="76193.A0A0N1PII9"/>
<reference evidence="3 4" key="1">
    <citation type="journal article" date="2015" name="Nat. Commun.">
        <title>Outbred genome sequencing and CRISPR/Cas9 gene editing in butterflies.</title>
        <authorList>
            <person name="Li X."/>
            <person name="Fan D."/>
            <person name="Zhang W."/>
            <person name="Liu G."/>
            <person name="Zhang L."/>
            <person name="Zhao L."/>
            <person name="Fang X."/>
            <person name="Chen L."/>
            <person name="Dong Y."/>
            <person name="Chen Y."/>
            <person name="Ding Y."/>
            <person name="Zhao R."/>
            <person name="Feng M."/>
            <person name="Zhu Y."/>
            <person name="Feng Y."/>
            <person name="Jiang X."/>
            <person name="Zhu D."/>
            <person name="Xiang H."/>
            <person name="Feng X."/>
            <person name="Li S."/>
            <person name="Wang J."/>
            <person name="Zhang G."/>
            <person name="Kronforst M.R."/>
            <person name="Wang W."/>
        </authorList>
    </citation>
    <scope>NUCLEOTIDE SEQUENCE [LARGE SCALE GENOMIC DNA]</scope>
    <source>
        <strain evidence="3">Ya'a_city_454_Pm</strain>
        <tissue evidence="3">Whole body</tissue>
    </source>
</reference>
<organism evidence="3 4">
    <name type="scientific">Papilio machaon</name>
    <name type="common">Old World swallowtail butterfly</name>
    <dbReference type="NCBI Taxonomy" id="76193"/>
    <lineage>
        <taxon>Eukaryota</taxon>
        <taxon>Metazoa</taxon>
        <taxon>Ecdysozoa</taxon>
        <taxon>Arthropoda</taxon>
        <taxon>Hexapoda</taxon>
        <taxon>Insecta</taxon>
        <taxon>Pterygota</taxon>
        <taxon>Neoptera</taxon>
        <taxon>Endopterygota</taxon>
        <taxon>Lepidoptera</taxon>
        <taxon>Glossata</taxon>
        <taxon>Ditrysia</taxon>
        <taxon>Papilionoidea</taxon>
        <taxon>Papilionidae</taxon>
        <taxon>Papilioninae</taxon>
        <taxon>Papilio</taxon>
    </lineage>
</organism>
<dbReference type="EMBL" id="KQ460940">
    <property type="protein sequence ID" value="KPJ10620.1"/>
    <property type="molecule type" value="Genomic_DNA"/>
</dbReference>
<protein>
    <recommendedName>
        <fullName evidence="5">Testis-expressed sequence 9 protein</fullName>
    </recommendedName>
</protein>
<dbReference type="InParanoid" id="A0A0N1PII9"/>
<accession>A0A0N1PII9</accession>
<gene>
    <name evidence="3" type="ORF">RR48_04565</name>
</gene>
<proteinExistence type="predicted"/>
<dbReference type="Proteomes" id="UP000053240">
    <property type="component" value="Unassembled WGS sequence"/>
</dbReference>
<evidence type="ECO:0000313" key="3">
    <source>
        <dbReference type="EMBL" id="KPJ10620.1"/>
    </source>
</evidence>
<evidence type="ECO:0000256" key="2">
    <source>
        <dbReference type="SAM" id="MobiDB-lite"/>
    </source>
</evidence>
<dbReference type="AlphaFoldDB" id="A0A0N1PII9"/>
<sequence length="370" mass="41779">MDSQDLLARENEFKKLNKQLEKKTESLMKEIEHVMQKQDIFQDMSHNLRLTPSPKNIRKHCCDSTRTITPYSGDKQNKLGNSTSKNKQKDKLNNHNEKTNTLNSYRNQEQNNCDTIPQNNYNSTGQMCHNCMFNENGTLNNDIEFLHAFVSINIDDKILPQTFIKERVSVERVCKFLAAKVKLLQEQVDKMQAALDKKGAQCEGHLAQLAGLEGERLAQLSQTKAARAAAADARAKCAALQAKLDEKERQYMEARGCAERAGAEARRAESRAGALQAQCHAHQQARHTLAHQLETAKMAEKELRESSRALSAEQQRVRVELEARWRALAAAAHSQAELADNLRRQNALLAAHAQLDTLDNEYTALLNKHS</sequence>
<evidence type="ECO:0000313" key="4">
    <source>
        <dbReference type="Proteomes" id="UP000053240"/>
    </source>
</evidence>
<dbReference type="OrthoDB" id="269872at2759"/>
<feature type="region of interest" description="Disordered" evidence="2">
    <location>
        <begin position="68"/>
        <end position="99"/>
    </location>
</feature>
<feature type="compositionally biased region" description="Basic and acidic residues" evidence="2">
    <location>
        <begin position="87"/>
        <end position="98"/>
    </location>
</feature>
<feature type="coiled-coil region" evidence="1">
    <location>
        <begin position="174"/>
        <end position="201"/>
    </location>
</feature>
<feature type="coiled-coil region" evidence="1">
    <location>
        <begin position="3"/>
        <end position="37"/>
    </location>
</feature>
<name>A0A0N1PII9_PAPMA</name>
<dbReference type="KEGG" id="pmac:106715596"/>
<keyword evidence="1" id="KW-0175">Coiled coil</keyword>
<keyword evidence="4" id="KW-1185">Reference proteome</keyword>